<dbReference type="EMBL" id="MU266537">
    <property type="protein sequence ID" value="KAH7921195.1"/>
    <property type="molecule type" value="Genomic_DNA"/>
</dbReference>
<organism evidence="1 2">
    <name type="scientific">Leucogyrophana mollusca</name>
    <dbReference type="NCBI Taxonomy" id="85980"/>
    <lineage>
        <taxon>Eukaryota</taxon>
        <taxon>Fungi</taxon>
        <taxon>Dikarya</taxon>
        <taxon>Basidiomycota</taxon>
        <taxon>Agaricomycotina</taxon>
        <taxon>Agaricomycetes</taxon>
        <taxon>Agaricomycetidae</taxon>
        <taxon>Boletales</taxon>
        <taxon>Boletales incertae sedis</taxon>
        <taxon>Leucogyrophana</taxon>
    </lineage>
</organism>
<dbReference type="Proteomes" id="UP000790709">
    <property type="component" value="Unassembled WGS sequence"/>
</dbReference>
<accession>A0ACB8B5Z2</accession>
<evidence type="ECO:0000313" key="2">
    <source>
        <dbReference type="Proteomes" id="UP000790709"/>
    </source>
</evidence>
<protein>
    <submittedName>
        <fullName evidence="1">Uncharacterized protein</fullName>
    </submittedName>
</protein>
<evidence type="ECO:0000313" key="1">
    <source>
        <dbReference type="EMBL" id="KAH7921195.1"/>
    </source>
</evidence>
<name>A0ACB8B5Z2_9AGAM</name>
<keyword evidence="2" id="KW-1185">Reference proteome</keyword>
<reference evidence="1" key="1">
    <citation type="journal article" date="2021" name="New Phytol.">
        <title>Evolutionary innovations through gain and loss of genes in the ectomycorrhizal Boletales.</title>
        <authorList>
            <person name="Wu G."/>
            <person name="Miyauchi S."/>
            <person name="Morin E."/>
            <person name="Kuo A."/>
            <person name="Drula E."/>
            <person name="Varga T."/>
            <person name="Kohler A."/>
            <person name="Feng B."/>
            <person name="Cao Y."/>
            <person name="Lipzen A."/>
            <person name="Daum C."/>
            <person name="Hundley H."/>
            <person name="Pangilinan J."/>
            <person name="Johnson J."/>
            <person name="Barry K."/>
            <person name="LaButti K."/>
            <person name="Ng V."/>
            <person name="Ahrendt S."/>
            <person name="Min B."/>
            <person name="Choi I.G."/>
            <person name="Park H."/>
            <person name="Plett J.M."/>
            <person name="Magnuson J."/>
            <person name="Spatafora J.W."/>
            <person name="Nagy L.G."/>
            <person name="Henrissat B."/>
            <person name="Grigoriev I.V."/>
            <person name="Yang Z.L."/>
            <person name="Xu J."/>
            <person name="Martin F.M."/>
        </authorList>
    </citation>
    <scope>NUCLEOTIDE SEQUENCE</scope>
    <source>
        <strain evidence="1">KUC20120723A-06</strain>
    </source>
</reference>
<gene>
    <name evidence="1" type="ORF">BV22DRAFT_1038906</name>
</gene>
<sequence>MFIGFKHVVALVAVAATGVAASCSKSLEFLPGATWSLQTWTESSCKGTTRLFSHSLADAGNRTSTCMYLSATAGHLNSFKLQYQHRHYPVFVSFYTDSLCKKHIKAGGINSFAPGAQSNAGELGFEHAAAFKVST</sequence>
<proteinExistence type="predicted"/>
<comment type="caution">
    <text evidence="1">The sequence shown here is derived from an EMBL/GenBank/DDBJ whole genome shotgun (WGS) entry which is preliminary data.</text>
</comment>